<gene>
    <name evidence="3" type="ORF">BTUL_0223g00170</name>
</gene>
<feature type="region of interest" description="Disordered" evidence="1">
    <location>
        <begin position="1"/>
        <end position="23"/>
    </location>
</feature>
<dbReference type="AlphaFoldDB" id="A0A4Z1EFL9"/>
<evidence type="ECO:0000256" key="1">
    <source>
        <dbReference type="SAM" id="MobiDB-lite"/>
    </source>
</evidence>
<keyword evidence="2" id="KW-0472">Membrane</keyword>
<keyword evidence="4" id="KW-1185">Reference proteome</keyword>
<feature type="compositionally biased region" description="Low complexity" evidence="1">
    <location>
        <begin position="10"/>
        <end position="21"/>
    </location>
</feature>
<keyword evidence="2" id="KW-0812">Transmembrane</keyword>
<proteinExistence type="predicted"/>
<name>A0A4Z1EFL9_9HELO</name>
<evidence type="ECO:0000313" key="3">
    <source>
        <dbReference type="EMBL" id="TGO08161.1"/>
    </source>
</evidence>
<feature type="transmembrane region" description="Helical" evidence="2">
    <location>
        <begin position="42"/>
        <end position="64"/>
    </location>
</feature>
<accession>A0A4Z1EFL9</accession>
<sequence length="143" mass="15033">MAKNKRRASGHPPSSRSPSGAYSGGPVSSTISLQVPGGGVPWAFIAFLLASASLFALGLILVVLSGRMEVVFNTYLLNNWEELDCGVGGVTVVGARKPSGLLLRELTWVLSGYCQQPVAVDQSSVVIPSQGLMHSNSLMFSKV</sequence>
<keyword evidence="2" id="KW-1133">Transmembrane helix</keyword>
<evidence type="ECO:0000256" key="2">
    <source>
        <dbReference type="SAM" id="Phobius"/>
    </source>
</evidence>
<comment type="caution">
    <text evidence="3">The sequence shown here is derived from an EMBL/GenBank/DDBJ whole genome shotgun (WGS) entry which is preliminary data.</text>
</comment>
<dbReference type="EMBL" id="PQXH01000223">
    <property type="protein sequence ID" value="TGO08161.1"/>
    <property type="molecule type" value="Genomic_DNA"/>
</dbReference>
<reference evidence="3 4" key="1">
    <citation type="submission" date="2017-12" db="EMBL/GenBank/DDBJ databases">
        <title>Comparative genomics of Botrytis spp.</title>
        <authorList>
            <person name="Valero-Jimenez C.A."/>
            <person name="Tapia P."/>
            <person name="Veloso J."/>
            <person name="Silva-Moreno E."/>
            <person name="Staats M."/>
            <person name="Valdes J.H."/>
            <person name="Van Kan J.A.L."/>
        </authorList>
    </citation>
    <scope>NUCLEOTIDE SEQUENCE [LARGE SCALE GENOMIC DNA]</scope>
    <source>
        <strain evidence="3 4">Bt9001</strain>
    </source>
</reference>
<organism evidence="3 4">
    <name type="scientific">Botrytis tulipae</name>
    <dbReference type="NCBI Taxonomy" id="87230"/>
    <lineage>
        <taxon>Eukaryota</taxon>
        <taxon>Fungi</taxon>
        <taxon>Dikarya</taxon>
        <taxon>Ascomycota</taxon>
        <taxon>Pezizomycotina</taxon>
        <taxon>Leotiomycetes</taxon>
        <taxon>Helotiales</taxon>
        <taxon>Sclerotiniaceae</taxon>
        <taxon>Botrytis</taxon>
    </lineage>
</organism>
<dbReference type="OrthoDB" id="10588674at2759"/>
<evidence type="ECO:0000313" key="4">
    <source>
        <dbReference type="Proteomes" id="UP000297777"/>
    </source>
</evidence>
<dbReference type="Proteomes" id="UP000297777">
    <property type="component" value="Unassembled WGS sequence"/>
</dbReference>
<protein>
    <submittedName>
        <fullName evidence="3">Uncharacterized protein</fullName>
    </submittedName>
</protein>